<dbReference type="PANTHER" id="PTHR43191:SF2">
    <property type="entry name" value="RRNA METHYLTRANSFERASE 3, MITOCHONDRIAL"/>
    <property type="match status" value="1"/>
</dbReference>
<sequence>MSPIDVALVRALRERATREATGLYVVEGARFAVAAVDARAEVVATVVAPGALRTTMAQMMTRRMRQRGVPELRVSESEPADLASAREPQGVLLVLRQRRVSIEAIRPPPRALWLVIDGVRSPGNLGTALRTAHATGVDGVVMLRGGREGAADPFDPACARASMGAIVSTTVIDADVASLRAFASRTGTRLVAAVPRARHDYRAVSYRGATALVLGSERQGASDAMIDACDLAVRIPMATAMDSLNAAVASAVLLYEAYGQRCPPERRRA</sequence>
<comment type="similarity">
    <text evidence="1">Belongs to the class IV-like SAM-binding methyltransferase superfamily. RNA methyltransferase TrmH family.</text>
</comment>
<feature type="domain" description="tRNA/rRNA methyltransferase SpoU type" evidence="4">
    <location>
        <begin position="112"/>
        <end position="255"/>
    </location>
</feature>
<protein>
    <submittedName>
        <fullName evidence="6">23S rRNA (Guanosine-2'-O-)-methyltransferase rlmB</fullName>
    </submittedName>
</protein>
<feature type="domain" description="MRM3-like substrate binding" evidence="5">
    <location>
        <begin position="9"/>
        <end position="92"/>
    </location>
</feature>
<evidence type="ECO:0000256" key="1">
    <source>
        <dbReference type="ARBA" id="ARBA00007228"/>
    </source>
</evidence>
<dbReference type="Pfam" id="PF00588">
    <property type="entry name" value="SpoU_methylase"/>
    <property type="match status" value="1"/>
</dbReference>
<keyword evidence="2 6" id="KW-0489">Methyltransferase</keyword>
<evidence type="ECO:0000259" key="5">
    <source>
        <dbReference type="Pfam" id="PF22435"/>
    </source>
</evidence>
<keyword evidence="3 6" id="KW-0808">Transferase</keyword>
<dbReference type="STRING" id="927083.DB32_002465"/>
<dbReference type="GO" id="GO:0032259">
    <property type="term" value="P:methylation"/>
    <property type="evidence" value="ECO:0007669"/>
    <property type="project" value="UniProtKB-KW"/>
</dbReference>
<dbReference type="Pfam" id="PF22435">
    <property type="entry name" value="MRM3-like_sub_bind"/>
    <property type="match status" value="1"/>
</dbReference>
<gene>
    <name evidence="6" type="ORF">DB32_002465</name>
</gene>
<dbReference type="PANTHER" id="PTHR43191">
    <property type="entry name" value="RRNA METHYLTRANSFERASE 3"/>
    <property type="match status" value="1"/>
</dbReference>
<keyword evidence="7" id="KW-1185">Reference proteome</keyword>
<dbReference type="AlphaFoldDB" id="A0A0F6YIP4"/>
<dbReference type="RefSeq" id="WP_053232571.1">
    <property type="nucleotide sequence ID" value="NZ_CP011125.1"/>
</dbReference>
<dbReference type="InterPro" id="IPR001537">
    <property type="entry name" value="SpoU_MeTrfase"/>
</dbReference>
<dbReference type="Proteomes" id="UP000034883">
    <property type="component" value="Chromosome"/>
</dbReference>
<dbReference type="InterPro" id="IPR053888">
    <property type="entry name" value="MRM3-like_sub_bind"/>
</dbReference>
<evidence type="ECO:0000313" key="7">
    <source>
        <dbReference type="Proteomes" id="UP000034883"/>
    </source>
</evidence>
<name>A0A0F6YIP4_9BACT</name>
<evidence type="ECO:0000256" key="2">
    <source>
        <dbReference type="ARBA" id="ARBA00022603"/>
    </source>
</evidence>
<dbReference type="KEGG" id="samy:DB32_002465"/>
<evidence type="ECO:0000313" key="6">
    <source>
        <dbReference type="EMBL" id="AKF05316.1"/>
    </source>
</evidence>
<dbReference type="GO" id="GO:0008173">
    <property type="term" value="F:RNA methyltransferase activity"/>
    <property type="evidence" value="ECO:0007669"/>
    <property type="project" value="InterPro"/>
</dbReference>
<dbReference type="SUPFAM" id="SSF55315">
    <property type="entry name" value="L30e-like"/>
    <property type="match status" value="1"/>
</dbReference>
<dbReference type="InterPro" id="IPR029064">
    <property type="entry name" value="Ribosomal_eL30-like_sf"/>
</dbReference>
<evidence type="ECO:0000259" key="4">
    <source>
        <dbReference type="Pfam" id="PF00588"/>
    </source>
</evidence>
<accession>A0A0F6YIP4</accession>
<dbReference type="OrthoDB" id="9808773at2"/>
<reference evidence="6 7" key="1">
    <citation type="submission" date="2015-03" db="EMBL/GenBank/DDBJ databases">
        <title>Genome assembly of Sandaracinus amylolyticus DSM 53668.</title>
        <authorList>
            <person name="Sharma G."/>
            <person name="Subramanian S."/>
        </authorList>
    </citation>
    <scope>NUCLEOTIDE SEQUENCE [LARGE SCALE GENOMIC DNA]</scope>
    <source>
        <strain evidence="6 7">DSM 53668</strain>
    </source>
</reference>
<evidence type="ECO:0000256" key="3">
    <source>
        <dbReference type="ARBA" id="ARBA00022679"/>
    </source>
</evidence>
<dbReference type="Gene3D" id="3.30.1330.30">
    <property type="match status" value="1"/>
</dbReference>
<dbReference type="InterPro" id="IPR051259">
    <property type="entry name" value="rRNA_Methyltransferase"/>
</dbReference>
<dbReference type="InterPro" id="IPR029028">
    <property type="entry name" value="Alpha/beta_knot_MTases"/>
</dbReference>
<dbReference type="InterPro" id="IPR029026">
    <property type="entry name" value="tRNA_m1G_MTases_N"/>
</dbReference>
<dbReference type="GO" id="GO:0003723">
    <property type="term" value="F:RNA binding"/>
    <property type="evidence" value="ECO:0007669"/>
    <property type="project" value="InterPro"/>
</dbReference>
<proteinExistence type="inferred from homology"/>
<dbReference type="GO" id="GO:0006396">
    <property type="term" value="P:RNA processing"/>
    <property type="evidence" value="ECO:0007669"/>
    <property type="project" value="InterPro"/>
</dbReference>
<dbReference type="CDD" id="cd18095">
    <property type="entry name" value="SpoU-like_rRNA-MTase"/>
    <property type="match status" value="1"/>
</dbReference>
<dbReference type="EMBL" id="CP011125">
    <property type="protein sequence ID" value="AKF05316.1"/>
    <property type="molecule type" value="Genomic_DNA"/>
</dbReference>
<dbReference type="SUPFAM" id="SSF75217">
    <property type="entry name" value="alpha/beta knot"/>
    <property type="match status" value="1"/>
</dbReference>
<organism evidence="6 7">
    <name type="scientific">Sandaracinus amylolyticus</name>
    <dbReference type="NCBI Taxonomy" id="927083"/>
    <lineage>
        <taxon>Bacteria</taxon>
        <taxon>Pseudomonadati</taxon>
        <taxon>Myxococcota</taxon>
        <taxon>Polyangia</taxon>
        <taxon>Polyangiales</taxon>
        <taxon>Sandaracinaceae</taxon>
        <taxon>Sandaracinus</taxon>
    </lineage>
</organism>
<dbReference type="Gene3D" id="3.40.1280.10">
    <property type="match status" value="1"/>
</dbReference>